<feature type="transmembrane region" description="Helical" evidence="5">
    <location>
        <begin position="15"/>
        <end position="36"/>
    </location>
</feature>
<dbReference type="HOGENOM" id="CLU_018371_4_0_1"/>
<dbReference type="GO" id="GO:0005737">
    <property type="term" value="C:cytoplasm"/>
    <property type="evidence" value="ECO:0000318"/>
    <property type="project" value="GO_Central"/>
</dbReference>
<evidence type="ECO:0000256" key="3">
    <source>
        <dbReference type="ARBA" id="ARBA00023098"/>
    </source>
</evidence>
<feature type="short sequence motif" description="GXSXG" evidence="4">
    <location>
        <begin position="50"/>
        <end position="54"/>
    </location>
</feature>
<dbReference type="GO" id="GO:0016020">
    <property type="term" value="C:membrane"/>
    <property type="evidence" value="ECO:0000318"/>
    <property type="project" value="GO_Central"/>
</dbReference>
<dbReference type="RefSeq" id="XP_009014428.1">
    <property type="nucleotide sequence ID" value="XM_009016180.1"/>
</dbReference>
<dbReference type="EMBL" id="KB096183">
    <property type="protein sequence ID" value="ESO07817.1"/>
    <property type="molecule type" value="Genomic_DNA"/>
</dbReference>
<dbReference type="GO" id="GO:0004806">
    <property type="term" value="F:triacylglycerol lipase activity"/>
    <property type="evidence" value="ECO:0000318"/>
    <property type="project" value="GO_Central"/>
</dbReference>
<dbReference type="PROSITE" id="PS51257">
    <property type="entry name" value="PROKAR_LIPOPROTEIN"/>
    <property type="match status" value="1"/>
</dbReference>
<evidence type="ECO:0000256" key="2">
    <source>
        <dbReference type="ARBA" id="ARBA00022801"/>
    </source>
</evidence>
<feature type="active site" description="Proton acceptor" evidence="4">
    <location>
        <position position="171"/>
    </location>
</feature>
<gene>
    <name evidence="8" type="primary">20215238</name>
    <name evidence="7" type="ORF">HELRODRAFT_76015</name>
</gene>
<keyword evidence="4" id="KW-0442">Lipid degradation</keyword>
<evidence type="ECO:0000256" key="4">
    <source>
        <dbReference type="PROSITE-ProRule" id="PRU01161"/>
    </source>
</evidence>
<keyword evidence="9" id="KW-1185">Reference proteome</keyword>
<dbReference type="EC" id="3.1.1.3" evidence="1"/>
<accession>T1G2E0</accession>
<feature type="domain" description="PNPLA" evidence="6">
    <location>
        <begin position="17"/>
        <end position="184"/>
    </location>
</feature>
<dbReference type="GO" id="GO:0019433">
    <property type="term" value="P:triglyceride catabolic process"/>
    <property type="evidence" value="ECO:0000318"/>
    <property type="project" value="GO_Central"/>
</dbReference>
<dbReference type="GO" id="GO:0055088">
    <property type="term" value="P:lipid homeostasis"/>
    <property type="evidence" value="ECO:0000318"/>
    <property type="project" value="GO_Central"/>
</dbReference>
<feature type="short sequence motif" description="DGA/G" evidence="4">
    <location>
        <begin position="171"/>
        <end position="173"/>
    </location>
</feature>
<dbReference type="KEGG" id="hro:HELRODRAFT_76015"/>
<dbReference type="FunCoup" id="T1G2E0">
    <property type="interactions" value="379"/>
</dbReference>
<dbReference type="PANTHER" id="PTHR12406">
    <property type="entry name" value="CALCIUM-INDEPENDENT PHOSPHOLIPASE A2 IPLA2 -RELATED"/>
    <property type="match status" value="1"/>
</dbReference>
<evidence type="ECO:0000313" key="8">
    <source>
        <dbReference type="EnsemblMetazoa" id="HelroP76015"/>
    </source>
</evidence>
<dbReference type="PROSITE" id="PS51635">
    <property type="entry name" value="PNPLA"/>
    <property type="match status" value="1"/>
</dbReference>
<reference evidence="8" key="3">
    <citation type="submission" date="2015-06" db="UniProtKB">
        <authorList>
            <consortium name="EnsemblMetazoa"/>
        </authorList>
    </citation>
    <scope>IDENTIFICATION</scope>
</reference>
<dbReference type="FunFam" id="3.40.1090.10:FF:000017">
    <property type="entry name" value="Patatin-like phospholipase domain-containing protein 2"/>
    <property type="match status" value="1"/>
</dbReference>
<keyword evidence="5" id="KW-0472">Membrane</keyword>
<protein>
    <recommendedName>
        <fullName evidence="1">triacylglycerol lipase</fullName>
        <ecNumber evidence="1">3.1.1.3</ecNumber>
    </recommendedName>
</protein>
<dbReference type="eggNOG" id="KOG3773">
    <property type="taxonomic scope" value="Eukaryota"/>
</dbReference>
<reference evidence="9" key="1">
    <citation type="submission" date="2012-12" db="EMBL/GenBank/DDBJ databases">
        <authorList>
            <person name="Hellsten U."/>
            <person name="Grimwood J."/>
            <person name="Chapman J.A."/>
            <person name="Shapiro H."/>
            <person name="Aerts A."/>
            <person name="Otillar R.P."/>
            <person name="Terry A.Y."/>
            <person name="Boore J.L."/>
            <person name="Simakov O."/>
            <person name="Marletaz F."/>
            <person name="Cho S.-J."/>
            <person name="Edsinger-Gonzales E."/>
            <person name="Havlak P."/>
            <person name="Kuo D.-H."/>
            <person name="Larsson T."/>
            <person name="Lv J."/>
            <person name="Arendt D."/>
            <person name="Savage R."/>
            <person name="Osoegawa K."/>
            <person name="de Jong P."/>
            <person name="Lindberg D.R."/>
            <person name="Seaver E.C."/>
            <person name="Weisblat D.A."/>
            <person name="Putnam N.H."/>
            <person name="Grigoriev I.V."/>
            <person name="Rokhsar D.S."/>
        </authorList>
    </citation>
    <scope>NUCLEOTIDE SEQUENCE</scope>
</reference>
<dbReference type="OMA" id="KEWNISF"/>
<evidence type="ECO:0000313" key="7">
    <source>
        <dbReference type="EMBL" id="ESO07817.1"/>
    </source>
</evidence>
<dbReference type="CTD" id="20215238"/>
<feature type="short sequence motif" description="GXGXXG" evidence="4">
    <location>
        <begin position="21"/>
        <end position="26"/>
    </location>
</feature>
<dbReference type="EnsemblMetazoa" id="HelroT76015">
    <property type="protein sequence ID" value="HelroP76015"/>
    <property type="gene ID" value="HelroG76015"/>
</dbReference>
<dbReference type="InterPro" id="IPR016035">
    <property type="entry name" value="Acyl_Trfase/lysoPLipase"/>
</dbReference>
<feature type="active site" description="Nucleophile" evidence="4">
    <location>
        <position position="52"/>
    </location>
</feature>
<evidence type="ECO:0000256" key="5">
    <source>
        <dbReference type="SAM" id="Phobius"/>
    </source>
</evidence>
<evidence type="ECO:0000259" key="6">
    <source>
        <dbReference type="PROSITE" id="PS51635"/>
    </source>
</evidence>
<dbReference type="InParanoid" id="T1G2E0"/>
<proteinExistence type="predicted"/>
<dbReference type="AlphaFoldDB" id="T1G2E0"/>
<dbReference type="Proteomes" id="UP000015101">
    <property type="component" value="Unassembled WGS sequence"/>
</dbReference>
<dbReference type="InterPro" id="IPR033562">
    <property type="entry name" value="PLPL"/>
</dbReference>
<dbReference type="Pfam" id="PF01734">
    <property type="entry name" value="Patatin"/>
    <property type="match status" value="1"/>
</dbReference>
<evidence type="ECO:0000313" key="9">
    <source>
        <dbReference type="Proteomes" id="UP000015101"/>
    </source>
</evidence>
<keyword evidence="2 4" id="KW-0378">Hydrolase</keyword>
<keyword evidence="3 4" id="KW-0443">Lipid metabolism</keyword>
<organism evidence="8 9">
    <name type="scientific">Helobdella robusta</name>
    <name type="common">Californian leech</name>
    <dbReference type="NCBI Taxonomy" id="6412"/>
    <lineage>
        <taxon>Eukaryota</taxon>
        <taxon>Metazoa</taxon>
        <taxon>Spiralia</taxon>
        <taxon>Lophotrochozoa</taxon>
        <taxon>Annelida</taxon>
        <taxon>Clitellata</taxon>
        <taxon>Hirudinea</taxon>
        <taxon>Rhynchobdellida</taxon>
        <taxon>Glossiphoniidae</taxon>
        <taxon>Helobdella</taxon>
    </lineage>
</organism>
<keyword evidence="5" id="KW-0812">Transmembrane</keyword>
<dbReference type="FunFam" id="3.40.1090.10:FF:000003">
    <property type="entry name" value="Patatin-like phospholipase domain-containing protein 2"/>
    <property type="match status" value="1"/>
</dbReference>
<dbReference type="GeneID" id="20215238"/>
<dbReference type="OrthoDB" id="197155at2759"/>
<keyword evidence="5" id="KW-1133">Transmembrane helix</keyword>
<evidence type="ECO:0000256" key="1">
    <source>
        <dbReference type="ARBA" id="ARBA00013279"/>
    </source>
</evidence>
<name>T1G2E0_HELRO</name>
<dbReference type="SUPFAM" id="SSF52151">
    <property type="entry name" value="FabD/lysophospholipase-like"/>
    <property type="match status" value="1"/>
</dbReference>
<dbReference type="STRING" id="6412.T1G2E0"/>
<dbReference type="GO" id="GO:0005811">
    <property type="term" value="C:lipid droplet"/>
    <property type="evidence" value="ECO:0000318"/>
    <property type="project" value="GO_Central"/>
</dbReference>
<dbReference type="PANTHER" id="PTHR12406:SF41">
    <property type="entry name" value="BRUMMER, ISOFORM B-RELATED"/>
    <property type="match status" value="1"/>
</dbReference>
<reference evidence="7 9" key="2">
    <citation type="journal article" date="2013" name="Nature">
        <title>Insights into bilaterian evolution from three spiralian genomes.</title>
        <authorList>
            <person name="Simakov O."/>
            <person name="Marletaz F."/>
            <person name="Cho S.J."/>
            <person name="Edsinger-Gonzales E."/>
            <person name="Havlak P."/>
            <person name="Hellsten U."/>
            <person name="Kuo D.H."/>
            <person name="Larsson T."/>
            <person name="Lv J."/>
            <person name="Arendt D."/>
            <person name="Savage R."/>
            <person name="Osoegawa K."/>
            <person name="de Jong P."/>
            <person name="Grimwood J."/>
            <person name="Chapman J.A."/>
            <person name="Shapiro H."/>
            <person name="Aerts A."/>
            <person name="Otillar R.P."/>
            <person name="Terry A.Y."/>
            <person name="Boore J.L."/>
            <person name="Grigoriev I.V."/>
            <person name="Lindberg D.R."/>
            <person name="Seaver E.C."/>
            <person name="Weisblat D.A."/>
            <person name="Putnam N.H."/>
            <person name="Rokhsar D.S."/>
        </authorList>
    </citation>
    <scope>NUCLEOTIDE SEQUENCE</scope>
</reference>
<dbReference type="EMBL" id="AMQM01003529">
    <property type="status" value="NOT_ANNOTATED_CDS"/>
    <property type="molecule type" value="Genomic_DNA"/>
</dbReference>
<sequence length="274" mass="30503">METKLNESIYPKGKLNLSFAGCGFLGIYHVGVASCFKKYAPHVYKDKIAGASAGALVACALIADLPLGECTTFVLNLVLECRKRFLGPFHPNFHLVEALRKTLNEFLPADAHKLTTNKLFISLSRFPDLKNEMVSKFNTKDDLIDALICSSYIPFYSGFTPPQFQGKPYMDGALSDNLPKLDNWTITVSPFAGESDICPCDQSDSMHYINLANTSAQVNCNNAYRGAVCFLPPSPEVLSQMCQNGFEDALRFLKKKGLFVVFTLQKLFNRFYIC</sequence>
<dbReference type="InterPro" id="IPR002641">
    <property type="entry name" value="PNPLA_dom"/>
</dbReference>
<dbReference type="Gene3D" id="3.40.1090.10">
    <property type="entry name" value="Cytosolic phospholipase A2 catalytic domain"/>
    <property type="match status" value="1"/>
</dbReference>
<feature type="transmembrane region" description="Helical" evidence="5">
    <location>
        <begin position="48"/>
        <end position="67"/>
    </location>
</feature>